<evidence type="ECO:0000259" key="20">
    <source>
        <dbReference type="PROSITE" id="PS50923"/>
    </source>
</evidence>
<dbReference type="PROSITE" id="PS50240">
    <property type="entry name" value="TRYPSIN_DOM"/>
    <property type="match status" value="1"/>
</dbReference>
<keyword evidence="10" id="KW-0378">Hydrolase</keyword>
<keyword evidence="7" id="KW-0645">Protease</keyword>
<feature type="chain" id="PRO_5027983081" description="C3/C5 convertase" evidence="17">
    <location>
        <begin position="23"/>
        <end position="790"/>
    </location>
</feature>
<evidence type="ECO:0000256" key="12">
    <source>
        <dbReference type="ARBA" id="ARBA00023157"/>
    </source>
</evidence>
<dbReference type="InterPro" id="IPR035976">
    <property type="entry name" value="Sushi/SCR/CCP_sf"/>
</dbReference>
<dbReference type="Pfam" id="PF00089">
    <property type="entry name" value="Trypsin"/>
    <property type="match status" value="2"/>
</dbReference>
<evidence type="ECO:0000256" key="5">
    <source>
        <dbReference type="ARBA" id="ARBA00022525"/>
    </source>
</evidence>
<dbReference type="Pfam" id="PF00084">
    <property type="entry name" value="Sushi"/>
    <property type="match status" value="3"/>
</dbReference>
<protein>
    <recommendedName>
        <fullName evidence="14">C3/C5 convertase</fullName>
    </recommendedName>
</protein>
<dbReference type="OrthoDB" id="6127264at2759"/>
<dbReference type="CDD" id="cd00033">
    <property type="entry name" value="CCP"/>
    <property type="match status" value="3"/>
</dbReference>
<keyword evidence="8 17" id="KW-0732">Signal</keyword>
<comment type="subcellular location">
    <subcellularLocation>
        <location evidence="3">Cell surface</location>
    </subcellularLocation>
    <subcellularLocation>
        <location evidence="4">Secreted</location>
    </subcellularLocation>
</comment>
<dbReference type="InterPro" id="IPR036465">
    <property type="entry name" value="vWFA_dom_sf"/>
</dbReference>
<feature type="active site" description="Charge relay system" evidence="15">
    <location>
        <position position="725"/>
    </location>
</feature>
<evidence type="ECO:0000256" key="6">
    <source>
        <dbReference type="ARBA" id="ARBA00022659"/>
    </source>
</evidence>
<evidence type="ECO:0000256" key="14">
    <source>
        <dbReference type="ARBA" id="ARBA00029636"/>
    </source>
</evidence>
<comment type="cofactor">
    <cofactor evidence="2">
        <name>Mg(2+)</name>
        <dbReference type="ChEBI" id="CHEBI:18420"/>
    </cofactor>
</comment>
<feature type="disulfide bond" evidence="16">
    <location>
        <begin position="124"/>
        <end position="151"/>
    </location>
</feature>
<dbReference type="Gene3D" id="2.40.10.10">
    <property type="entry name" value="Trypsin-like serine proteases"/>
    <property type="match status" value="1"/>
</dbReference>
<comment type="cofactor">
    <cofactor evidence="1">
        <name>Mn(2+)</name>
        <dbReference type="ChEBI" id="CHEBI:29035"/>
    </cofactor>
</comment>
<keyword evidence="5" id="KW-0964">Secreted</keyword>
<feature type="domain" description="Peptidase S1" evidence="19">
    <location>
        <begin position="462"/>
        <end position="790"/>
    </location>
</feature>
<dbReference type="Gene3D" id="3.40.50.410">
    <property type="entry name" value="von Willebrand factor, type A domain"/>
    <property type="match status" value="1"/>
</dbReference>
<dbReference type="Proteomes" id="UP000515152">
    <property type="component" value="Chromosome 23"/>
</dbReference>
<dbReference type="GeneID" id="105909521"/>
<evidence type="ECO:0000256" key="3">
    <source>
        <dbReference type="ARBA" id="ARBA00004241"/>
    </source>
</evidence>
<feature type="active site" description="Charge relay system" evidence="15">
    <location>
        <position position="563"/>
    </location>
</feature>
<dbReference type="PIRSF" id="PIRSF001154">
    <property type="entry name" value="Compl_C2_B"/>
    <property type="match status" value="1"/>
</dbReference>
<dbReference type="SMART" id="SM00327">
    <property type="entry name" value="VWA"/>
    <property type="match status" value="1"/>
</dbReference>
<dbReference type="SUPFAM" id="SSF57535">
    <property type="entry name" value="Complement control module/SCR domain"/>
    <property type="match status" value="3"/>
</dbReference>
<evidence type="ECO:0000259" key="18">
    <source>
        <dbReference type="PROSITE" id="PS50234"/>
    </source>
</evidence>
<dbReference type="RefSeq" id="XP_012693612.2">
    <property type="nucleotide sequence ID" value="XM_012838158.3"/>
</dbReference>
<evidence type="ECO:0000256" key="16">
    <source>
        <dbReference type="PROSITE-ProRule" id="PRU00302"/>
    </source>
</evidence>
<keyword evidence="13" id="KW-0325">Glycoprotein</keyword>
<evidence type="ECO:0000313" key="22">
    <source>
        <dbReference type="RefSeq" id="XP_012693612.2"/>
    </source>
</evidence>
<organism evidence="21 22">
    <name type="scientific">Clupea harengus</name>
    <name type="common">Atlantic herring</name>
    <dbReference type="NCBI Taxonomy" id="7950"/>
    <lineage>
        <taxon>Eukaryota</taxon>
        <taxon>Metazoa</taxon>
        <taxon>Chordata</taxon>
        <taxon>Craniata</taxon>
        <taxon>Vertebrata</taxon>
        <taxon>Euteleostomi</taxon>
        <taxon>Actinopterygii</taxon>
        <taxon>Neopterygii</taxon>
        <taxon>Teleostei</taxon>
        <taxon>Clupei</taxon>
        <taxon>Clupeiformes</taxon>
        <taxon>Clupeoidei</taxon>
        <taxon>Clupeidae</taxon>
        <taxon>Clupea</taxon>
    </lineage>
</organism>
<feature type="active site" description="Charge relay system" evidence="15">
    <location>
        <position position="515"/>
    </location>
</feature>
<dbReference type="GO" id="GO:0009617">
    <property type="term" value="P:response to bacterium"/>
    <property type="evidence" value="ECO:0007669"/>
    <property type="project" value="TreeGrafter"/>
</dbReference>
<feature type="domain" description="Sushi" evidence="20">
    <location>
        <begin position="94"/>
        <end position="153"/>
    </location>
</feature>
<proteinExistence type="predicted"/>
<dbReference type="InterPro" id="IPR011360">
    <property type="entry name" value="Compl_C2_B"/>
</dbReference>
<dbReference type="PROSITE" id="PS00135">
    <property type="entry name" value="TRYPSIN_SER"/>
    <property type="match status" value="1"/>
</dbReference>
<dbReference type="Gene3D" id="2.40.10.120">
    <property type="match status" value="1"/>
</dbReference>
<keyword evidence="12 16" id="KW-1015">Disulfide bond</keyword>
<evidence type="ECO:0000256" key="10">
    <source>
        <dbReference type="ARBA" id="ARBA00022801"/>
    </source>
</evidence>
<evidence type="ECO:0000256" key="11">
    <source>
        <dbReference type="ARBA" id="ARBA00022825"/>
    </source>
</evidence>
<dbReference type="Gene3D" id="2.10.70.10">
    <property type="entry name" value="Complement Module, domain 1"/>
    <property type="match status" value="3"/>
</dbReference>
<evidence type="ECO:0000256" key="8">
    <source>
        <dbReference type="ARBA" id="ARBA00022729"/>
    </source>
</evidence>
<dbReference type="SMART" id="SM00032">
    <property type="entry name" value="CCP"/>
    <property type="match status" value="3"/>
</dbReference>
<evidence type="ECO:0000256" key="4">
    <source>
        <dbReference type="ARBA" id="ARBA00004613"/>
    </source>
</evidence>
<dbReference type="PROSITE" id="PS50923">
    <property type="entry name" value="SUSHI"/>
    <property type="match status" value="2"/>
</dbReference>
<keyword evidence="9" id="KW-0677">Repeat</keyword>
<keyword evidence="11" id="KW-0720">Serine protease</keyword>
<dbReference type="SUPFAM" id="SSF53300">
    <property type="entry name" value="vWA-like"/>
    <property type="match status" value="1"/>
</dbReference>
<dbReference type="PROSITE" id="PS50234">
    <property type="entry name" value="VWFA"/>
    <property type="match status" value="1"/>
</dbReference>
<dbReference type="GO" id="GO:0006508">
    <property type="term" value="P:proteolysis"/>
    <property type="evidence" value="ECO:0007669"/>
    <property type="project" value="UniProtKB-KW"/>
</dbReference>
<evidence type="ECO:0000256" key="9">
    <source>
        <dbReference type="ARBA" id="ARBA00022737"/>
    </source>
</evidence>
<dbReference type="InterPro" id="IPR000436">
    <property type="entry name" value="Sushi_SCR_CCP_dom"/>
</dbReference>
<accession>A0A6P3WB89</accession>
<dbReference type="InterPro" id="IPR009003">
    <property type="entry name" value="Peptidase_S1_PA"/>
</dbReference>
<evidence type="ECO:0000256" key="13">
    <source>
        <dbReference type="ARBA" id="ARBA00023180"/>
    </source>
</evidence>
<evidence type="ECO:0000256" key="7">
    <source>
        <dbReference type="ARBA" id="ARBA00022670"/>
    </source>
</evidence>
<comment type="caution">
    <text evidence="16">Lacks conserved residue(s) required for the propagation of feature annotation.</text>
</comment>
<dbReference type="SMART" id="SM00020">
    <property type="entry name" value="Tryp_SPc"/>
    <property type="match status" value="1"/>
</dbReference>
<dbReference type="AlphaFoldDB" id="A0A6P3WB89"/>
<evidence type="ECO:0000256" key="2">
    <source>
        <dbReference type="ARBA" id="ARBA00001946"/>
    </source>
</evidence>
<feature type="domain" description="Sushi" evidence="20">
    <location>
        <begin position="156"/>
        <end position="213"/>
    </location>
</feature>
<feature type="disulfide bond" evidence="16">
    <location>
        <begin position="184"/>
        <end position="211"/>
    </location>
</feature>
<keyword evidence="21" id="KW-1185">Reference proteome</keyword>
<dbReference type="InterPro" id="IPR001254">
    <property type="entry name" value="Trypsin_dom"/>
</dbReference>
<dbReference type="GO" id="GO:0006956">
    <property type="term" value="P:complement activation"/>
    <property type="evidence" value="ECO:0007669"/>
    <property type="project" value="InterPro"/>
</dbReference>
<evidence type="ECO:0000256" key="17">
    <source>
        <dbReference type="SAM" id="SignalP"/>
    </source>
</evidence>
<feature type="signal peptide" evidence="17">
    <location>
        <begin position="1"/>
        <end position="22"/>
    </location>
</feature>
<evidence type="ECO:0000313" key="21">
    <source>
        <dbReference type="Proteomes" id="UP000515152"/>
    </source>
</evidence>
<dbReference type="InterPro" id="IPR033116">
    <property type="entry name" value="TRYPSIN_SER"/>
</dbReference>
<keyword evidence="6 16" id="KW-0768">Sushi</keyword>
<dbReference type="PANTHER" id="PTHR46393:SF6">
    <property type="entry name" value="COMPLEMENT C2-RELATED"/>
    <property type="match status" value="1"/>
</dbReference>
<dbReference type="FunFam" id="2.10.70.10:FF:000019">
    <property type="entry name" value="Complement factor b,-like"/>
    <property type="match status" value="1"/>
</dbReference>
<dbReference type="Pfam" id="PF00092">
    <property type="entry name" value="VWA"/>
    <property type="match status" value="1"/>
</dbReference>
<dbReference type="GO" id="GO:0070062">
    <property type="term" value="C:extracellular exosome"/>
    <property type="evidence" value="ECO:0007669"/>
    <property type="project" value="TreeGrafter"/>
</dbReference>
<reference evidence="22" key="1">
    <citation type="submission" date="2025-08" db="UniProtKB">
        <authorList>
            <consortium name="RefSeq"/>
        </authorList>
    </citation>
    <scope>IDENTIFICATION</scope>
</reference>
<gene>
    <name evidence="22" type="primary">LOC105909521</name>
</gene>
<evidence type="ECO:0000259" key="19">
    <source>
        <dbReference type="PROSITE" id="PS50240"/>
    </source>
</evidence>
<dbReference type="KEGG" id="char:105909521"/>
<dbReference type="InterPro" id="IPR043504">
    <property type="entry name" value="Peptidase_S1_PA_chymotrypsin"/>
</dbReference>
<dbReference type="SUPFAM" id="SSF50494">
    <property type="entry name" value="Trypsin-like serine proteases"/>
    <property type="match status" value="1"/>
</dbReference>
<dbReference type="GO" id="GO:0004252">
    <property type="term" value="F:serine-type endopeptidase activity"/>
    <property type="evidence" value="ECO:0007669"/>
    <property type="project" value="InterPro"/>
</dbReference>
<dbReference type="InterPro" id="IPR002035">
    <property type="entry name" value="VWF_A"/>
</dbReference>
<evidence type="ECO:0000256" key="15">
    <source>
        <dbReference type="PIRSR" id="PIRSR001154-1"/>
    </source>
</evidence>
<sequence>MANTFVWTYLFSLITASSFVAGAPSGHCSGDHLSIEGGNYTVDKDFGPGSVLVYHCPPGYYPSVRSRRCLDTGNWDPAPKRSRPGRPGLICKLVRCPDPLVFEHGSVLPAQDRYYVNDTTTYECSSAYKLYGSATRVCKANGKWSGSTPICSSNSDHCPDPGVPAGMRRTGNIFNIGDKISYRCEDGLILIGSEERTCLESRDWTGQEPACYYDYTYDTADEIAEAFSSSLKTSLTVEMTNEQQGKKIRMEKGGNLHIYIAIDASDSIDLTSFNHAKEIVKKLIDEISYYEMTPKYDIVIFATEVTPIVDIKKYYGGTQRELDQVIVDLDSFDYEGKGDNAGSDIAGAFNHIYEQMSWVRENEARFVNTSHIIIMFTDGEANMGGNPEPKVGLIKDLVQRDNGKLENLDIYMFGVGEHVQREDLNIYATKRDNEKHVFIVTDMEKLHTIFADMIDEKSSDGLCGLHRDYQFKDDQGENLKRRQPWLVEISVQHKELFSKCLGSLITPRFVLTSAHCFKSADTDRTTVTPASKEITVVEKVTIHSGYNVSAKTNKGIPEFYDYDVALIKLKEAVKVSAMTRASEKDLGSHTPPATTIWSVSRGGLSDLKDICRLISNSMHLRPICIPCTKETSAALKLHGKGVTCKQHEDILLDKEHVEALFMSPQRKMKKAFIHLKDKEKPCLEKSIKAPQITTKRYEDVVTERFLCTGGLDHDHIDDAACKGDSGGALFRERRKRSIQVGVISWGVVDVCSGEGSGKSSDDNRDFHINLFKVQQFLKDNLVDGTLTFID</sequence>
<feature type="domain" description="VWFA" evidence="18">
    <location>
        <begin position="257"/>
        <end position="454"/>
    </location>
</feature>
<name>A0A6P3WB89_CLUHA</name>
<dbReference type="GO" id="GO:0009986">
    <property type="term" value="C:cell surface"/>
    <property type="evidence" value="ECO:0007669"/>
    <property type="project" value="UniProtKB-SubCell"/>
</dbReference>
<dbReference type="PANTHER" id="PTHR46393">
    <property type="entry name" value="SUSHI DOMAIN-CONTAINING PROTEIN"/>
    <property type="match status" value="1"/>
</dbReference>
<evidence type="ECO:0000256" key="1">
    <source>
        <dbReference type="ARBA" id="ARBA00001936"/>
    </source>
</evidence>